<dbReference type="SUPFAM" id="SSF51004">
    <property type="entry name" value="C-terminal (heme d1) domain of cytochrome cd1-nitrite reductase"/>
    <property type="match status" value="1"/>
</dbReference>
<comment type="caution">
    <text evidence="2">The sequence shown here is derived from an EMBL/GenBank/DDBJ whole genome shotgun (WGS) entry which is preliminary data.</text>
</comment>
<keyword evidence="3" id="KW-1185">Reference proteome</keyword>
<dbReference type="InterPro" id="IPR011048">
    <property type="entry name" value="Haem_d1_sf"/>
</dbReference>
<evidence type="ECO:0000313" key="3">
    <source>
        <dbReference type="Proteomes" id="UP000433104"/>
    </source>
</evidence>
<evidence type="ECO:0000313" key="2">
    <source>
        <dbReference type="EMBL" id="MXO85488.1"/>
    </source>
</evidence>
<feature type="chain" id="PRO_5032416486" evidence="1">
    <location>
        <begin position="26"/>
        <end position="340"/>
    </location>
</feature>
<dbReference type="PROSITE" id="PS51257">
    <property type="entry name" value="PROKAR_LIPOPROTEIN"/>
    <property type="match status" value="1"/>
</dbReference>
<name>A0A844ZCH9_9SPHN</name>
<organism evidence="2 3">
    <name type="scientific">Parapontixanthobacter aurantiacus</name>
    <dbReference type="NCBI Taxonomy" id="1463599"/>
    <lineage>
        <taxon>Bacteria</taxon>
        <taxon>Pseudomonadati</taxon>
        <taxon>Pseudomonadota</taxon>
        <taxon>Alphaproteobacteria</taxon>
        <taxon>Sphingomonadales</taxon>
        <taxon>Erythrobacteraceae</taxon>
        <taxon>Parapontixanthobacter</taxon>
    </lineage>
</organism>
<protein>
    <submittedName>
        <fullName evidence="2">YncE family protein</fullName>
    </submittedName>
</protein>
<dbReference type="PANTHER" id="PTHR47197:SF3">
    <property type="entry name" value="DIHYDRO-HEME D1 DEHYDROGENASE"/>
    <property type="match status" value="1"/>
</dbReference>
<dbReference type="OrthoDB" id="145213at2"/>
<keyword evidence="1" id="KW-0732">Signal</keyword>
<dbReference type="Proteomes" id="UP000433104">
    <property type="component" value="Unassembled WGS sequence"/>
</dbReference>
<feature type="signal peptide" evidence="1">
    <location>
        <begin position="1"/>
        <end position="25"/>
    </location>
</feature>
<dbReference type="EMBL" id="WTYW01000001">
    <property type="protein sequence ID" value="MXO85488.1"/>
    <property type="molecule type" value="Genomic_DNA"/>
</dbReference>
<dbReference type="AlphaFoldDB" id="A0A844ZCH9"/>
<dbReference type="PANTHER" id="PTHR47197">
    <property type="entry name" value="PROTEIN NIRF"/>
    <property type="match status" value="1"/>
</dbReference>
<reference evidence="2 3" key="1">
    <citation type="submission" date="2019-12" db="EMBL/GenBank/DDBJ databases">
        <title>Genomic-based taxomic classification of the family Erythrobacteraceae.</title>
        <authorList>
            <person name="Xu L."/>
        </authorList>
    </citation>
    <scope>NUCLEOTIDE SEQUENCE [LARGE SCALE GENOMIC DNA]</scope>
    <source>
        <strain evidence="2 3">MCCC 1A09962</strain>
    </source>
</reference>
<gene>
    <name evidence="2" type="ORF">GRI38_05535</name>
</gene>
<dbReference type="InterPro" id="IPR015943">
    <property type="entry name" value="WD40/YVTN_repeat-like_dom_sf"/>
</dbReference>
<dbReference type="Gene3D" id="2.130.10.10">
    <property type="entry name" value="YVTN repeat-like/Quinoprotein amine dehydrogenase"/>
    <property type="match status" value="2"/>
</dbReference>
<dbReference type="InterPro" id="IPR051200">
    <property type="entry name" value="Host-pathogen_enzymatic-act"/>
</dbReference>
<proteinExistence type="predicted"/>
<accession>A0A844ZCH9</accession>
<dbReference type="RefSeq" id="WP_160681890.1">
    <property type="nucleotide sequence ID" value="NZ_WTYW01000001.1"/>
</dbReference>
<sequence length="340" mass="35878">MTGNRTLLQRTSVVLALAALSGACASLPESSTRSDAEGGSLFVANKFGNTLSKLDLDTGGEAIRVDSCTNPHELAASPDGEHVALACYGGQSVAIFRAVDLKRVGEVDLGENARPHGIVWHANGDLYATAEGRKSIFWIRNPLGEAETFEFATGQEGTHMLAVSPDARHAWTTDLGSKTVTAVDLLTRRAPRSVEVGIEPEGIALSPDGKTLWVSARGSNKAFALDPQTLAIRREVATGAFPLRIAVRPQGDVAVTSNLADTSLSVINTESGAVLRTIALDEPGNAETRQQVTILWSPDGSRIYVAETGSDTVAEVDYESGRVLRRLTVGDGGDGMAIID</sequence>
<evidence type="ECO:0000256" key="1">
    <source>
        <dbReference type="SAM" id="SignalP"/>
    </source>
</evidence>